<gene>
    <name evidence="3" type="ORF">NLU13_3743</name>
</gene>
<keyword evidence="1" id="KW-0732">Signal</keyword>
<dbReference type="Gene3D" id="3.40.50.1820">
    <property type="entry name" value="alpha/beta hydrolase"/>
    <property type="match status" value="1"/>
</dbReference>
<dbReference type="Proteomes" id="UP001175261">
    <property type="component" value="Unassembled WGS sequence"/>
</dbReference>
<accession>A0AA39GMW2</accession>
<evidence type="ECO:0000256" key="1">
    <source>
        <dbReference type="SAM" id="SignalP"/>
    </source>
</evidence>
<dbReference type="PANTHER" id="PTHR43798:SF33">
    <property type="entry name" value="HYDROLASE, PUTATIVE (AFU_ORTHOLOGUE AFUA_2G14860)-RELATED"/>
    <property type="match status" value="1"/>
</dbReference>
<dbReference type="InterPro" id="IPR050266">
    <property type="entry name" value="AB_hydrolase_sf"/>
</dbReference>
<evidence type="ECO:0000259" key="2">
    <source>
        <dbReference type="Pfam" id="PF00561"/>
    </source>
</evidence>
<dbReference type="Pfam" id="PF00561">
    <property type="entry name" value="Abhydrolase_1"/>
    <property type="match status" value="1"/>
</dbReference>
<proteinExistence type="predicted"/>
<evidence type="ECO:0000313" key="4">
    <source>
        <dbReference type="Proteomes" id="UP001175261"/>
    </source>
</evidence>
<organism evidence="3 4">
    <name type="scientific">Sarocladium strictum</name>
    <name type="common">Black bundle disease fungus</name>
    <name type="synonym">Acremonium strictum</name>
    <dbReference type="NCBI Taxonomy" id="5046"/>
    <lineage>
        <taxon>Eukaryota</taxon>
        <taxon>Fungi</taxon>
        <taxon>Dikarya</taxon>
        <taxon>Ascomycota</taxon>
        <taxon>Pezizomycotina</taxon>
        <taxon>Sordariomycetes</taxon>
        <taxon>Hypocreomycetidae</taxon>
        <taxon>Hypocreales</taxon>
        <taxon>Sarocladiaceae</taxon>
        <taxon>Sarocladium</taxon>
    </lineage>
</organism>
<reference evidence="3" key="1">
    <citation type="submission" date="2022-10" db="EMBL/GenBank/DDBJ databases">
        <title>Determination and structural analysis of whole genome sequence of Sarocladium strictum F4-1.</title>
        <authorList>
            <person name="Hu L."/>
            <person name="Jiang Y."/>
        </authorList>
    </citation>
    <scope>NUCLEOTIDE SEQUENCE</scope>
    <source>
        <strain evidence="3">F4-1</strain>
    </source>
</reference>
<dbReference type="GO" id="GO:0016020">
    <property type="term" value="C:membrane"/>
    <property type="evidence" value="ECO:0007669"/>
    <property type="project" value="TreeGrafter"/>
</dbReference>
<feature type="domain" description="AB hydrolase-1" evidence="2">
    <location>
        <begin position="78"/>
        <end position="175"/>
    </location>
</feature>
<dbReference type="EMBL" id="JAPDFR010000002">
    <property type="protein sequence ID" value="KAK0390171.1"/>
    <property type="molecule type" value="Genomic_DNA"/>
</dbReference>
<dbReference type="SUPFAM" id="SSF53474">
    <property type="entry name" value="alpha/beta-Hydrolases"/>
    <property type="match status" value="1"/>
</dbReference>
<feature type="signal peptide" evidence="1">
    <location>
        <begin position="1"/>
        <end position="21"/>
    </location>
</feature>
<dbReference type="InterPro" id="IPR029058">
    <property type="entry name" value="AB_hydrolase_fold"/>
</dbReference>
<dbReference type="GO" id="GO:0046464">
    <property type="term" value="P:acylglycerol catabolic process"/>
    <property type="evidence" value="ECO:0007669"/>
    <property type="project" value="TreeGrafter"/>
</dbReference>
<dbReference type="GO" id="GO:0047372">
    <property type="term" value="F:monoacylglycerol lipase activity"/>
    <property type="evidence" value="ECO:0007669"/>
    <property type="project" value="TreeGrafter"/>
</dbReference>
<protein>
    <recommendedName>
        <fullName evidence="2">AB hydrolase-1 domain-containing protein</fullName>
    </recommendedName>
</protein>
<dbReference type="AlphaFoldDB" id="A0AA39GMW2"/>
<feature type="chain" id="PRO_5041441599" description="AB hydrolase-1 domain-containing protein" evidence="1">
    <location>
        <begin position="22"/>
        <end position="341"/>
    </location>
</feature>
<name>A0AA39GMW2_SARSR</name>
<comment type="caution">
    <text evidence="3">The sequence shown here is derived from an EMBL/GenBank/DDBJ whole genome shotgun (WGS) entry which is preliminary data.</text>
</comment>
<dbReference type="PRINTS" id="PR00111">
    <property type="entry name" value="ABHYDROLASE"/>
</dbReference>
<sequence length="341" mass="37472">MRFSVPSVLAAALLTAGLALGQATGTIAKGAVPKDLNGSNFTYPFPVQVFQFKSQNDDLQMAFMDVKPKCKPNGKTAVLLHGKNFCGATWETTIRALTQKGYRVVAPDQVGFCKSSKPTHYQFSLRQLAWNTRGLLDTLGVENVTVIGHSFGGTLSTMFGLQYPETVDDLVLVNPIGLEDYSGKGVPYISIDNHRVNEAASTYQSIRGYEQAVYYLGQWKPAYDVWVNMLVNVYYGSQRDAFIHCQAKIVDLVLTQPIAQYFKQLKPRTALMIGAKDTTAIGAQWAPPEVAQQLGHFDVLGPQVASEIPNGHLISFTSEGHAPQISLPDQFHEKLLAWLST</sequence>
<evidence type="ECO:0000313" key="3">
    <source>
        <dbReference type="EMBL" id="KAK0390171.1"/>
    </source>
</evidence>
<dbReference type="InterPro" id="IPR000073">
    <property type="entry name" value="AB_hydrolase_1"/>
</dbReference>
<dbReference type="PANTHER" id="PTHR43798">
    <property type="entry name" value="MONOACYLGLYCEROL LIPASE"/>
    <property type="match status" value="1"/>
</dbReference>
<keyword evidence="4" id="KW-1185">Reference proteome</keyword>